<organism evidence="2 3">
    <name type="scientific">Phytophthora nicotianae P1976</name>
    <dbReference type="NCBI Taxonomy" id="1317066"/>
    <lineage>
        <taxon>Eukaryota</taxon>
        <taxon>Sar</taxon>
        <taxon>Stramenopiles</taxon>
        <taxon>Oomycota</taxon>
        <taxon>Peronosporomycetes</taxon>
        <taxon>Peronosporales</taxon>
        <taxon>Peronosporaceae</taxon>
        <taxon>Phytophthora</taxon>
    </lineage>
</organism>
<feature type="signal peptide" evidence="1">
    <location>
        <begin position="1"/>
        <end position="21"/>
    </location>
</feature>
<name>A0A081AL80_PHYNI</name>
<evidence type="ECO:0000256" key="1">
    <source>
        <dbReference type="SAM" id="SignalP"/>
    </source>
</evidence>
<gene>
    <name evidence="2" type="ORF">F444_05680</name>
</gene>
<evidence type="ECO:0000313" key="2">
    <source>
        <dbReference type="EMBL" id="ETO79641.1"/>
    </source>
</evidence>
<comment type="caution">
    <text evidence="2">The sequence shown here is derived from an EMBL/GenBank/DDBJ whole genome shotgun (WGS) entry which is preliminary data.</text>
</comment>
<evidence type="ECO:0000313" key="3">
    <source>
        <dbReference type="Proteomes" id="UP000028582"/>
    </source>
</evidence>
<reference evidence="2 3" key="1">
    <citation type="submission" date="2013-11" db="EMBL/GenBank/DDBJ databases">
        <title>The Genome Sequence of Phytophthora parasitica P1976.</title>
        <authorList>
            <consortium name="The Broad Institute Genomics Platform"/>
            <person name="Russ C."/>
            <person name="Tyler B."/>
            <person name="Panabieres F."/>
            <person name="Shan W."/>
            <person name="Tripathy S."/>
            <person name="Grunwald N."/>
            <person name="Machado M."/>
            <person name="Johnson C.S."/>
            <person name="Walker B."/>
            <person name="Young S."/>
            <person name="Zeng Q."/>
            <person name="Gargeya S."/>
            <person name="Fitzgerald M."/>
            <person name="Haas B."/>
            <person name="Abouelleil A."/>
            <person name="Allen A.W."/>
            <person name="Alvarado L."/>
            <person name="Arachchi H.M."/>
            <person name="Berlin A.M."/>
            <person name="Chapman S.B."/>
            <person name="Gainer-Dewar J."/>
            <person name="Goldberg J."/>
            <person name="Griggs A."/>
            <person name="Gujja S."/>
            <person name="Hansen M."/>
            <person name="Howarth C."/>
            <person name="Imamovic A."/>
            <person name="Ireland A."/>
            <person name="Larimer J."/>
            <person name="McCowan C."/>
            <person name="Murphy C."/>
            <person name="Pearson M."/>
            <person name="Poon T.W."/>
            <person name="Priest M."/>
            <person name="Roberts A."/>
            <person name="Saif S."/>
            <person name="Shea T."/>
            <person name="Sisk P."/>
            <person name="Sykes S."/>
            <person name="Wortman J."/>
            <person name="Nusbaum C."/>
            <person name="Birren B."/>
        </authorList>
    </citation>
    <scope>NUCLEOTIDE SEQUENCE [LARGE SCALE GENOMIC DNA]</scope>
    <source>
        <strain evidence="2 3">P1976</strain>
    </source>
</reference>
<feature type="chain" id="PRO_5001754380" description="TIL domain-containing protein" evidence="1">
    <location>
        <begin position="22"/>
        <end position="146"/>
    </location>
</feature>
<dbReference type="EMBL" id="ANJA01001077">
    <property type="protein sequence ID" value="ETO79641.1"/>
    <property type="molecule type" value="Genomic_DNA"/>
</dbReference>
<evidence type="ECO:0008006" key="4">
    <source>
        <dbReference type="Google" id="ProtNLM"/>
    </source>
</evidence>
<protein>
    <recommendedName>
        <fullName evidence="4">TIL domain-containing protein</fullName>
    </recommendedName>
</protein>
<proteinExistence type="predicted"/>
<keyword evidence="1" id="KW-0732">Signal</keyword>
<accession>A0A081AL80</accession>
<dbReference type="AlphaFoldDB" id="A0A081AL80"/>
<dbReference type="OrthoDB" id="152433at2759"/>
<sequence length="146" mass="15434">MRVAAVFAVLFVALATATTDAAPETTACDLACGEGETCTLQEVQCITAPCDPVPTCVPVETLSLPPEPVCTMKCPEGETCQINSADSSQYCLSPCASVRCSSGYTCQVEQVQCIRAPCPPLAVCKPDKKGKSPYTKRVLRVTSNEH</sequence>
<dbReference type="Proteomes" id="UP000028582">
    <property type="component" value="Unassembled WGS sequence"/>
</dbReference>